<dbReference type="GO" id="GO:0008360">
    <property type="term" value="P:regulation of cell shape"/>
    <property type="evidence" value="ECO:0007669"/>
    <property type="project" value="UniProtKB-UniRule"/>
</dbReference>
<dbReference type="UniPathway" id="UPA00219"/>
<dbReference type="GO" id="GO:0009252">
    <property type="term" value="P:peptidoglycan biosynthetic process"/>
    <property type="evidence" value="ECO:0007669"/>
    <property type="project" value="UniProtKB-UniPathway"/>
</dbReference>
<dbReference type="OrthoDB" id="9787225at2"/>
<comment type="pathway">
    <text evidence="1 7">Cell wall biogenesis; peptidoglycan biosynthesis.</text>
</comment>
<dbReference type="PROSITE" id="PS52029">
    <property type="entry name" value="LD_TPASE"/>
    <property type="match status" value="1"/>
</dbReference>
<evidence type="ECO:0000256" key="4">
    <source>
        <dbReference type="ARBA" id="ARBA00022960"/>
    </source>
</evidence>
<keyword evidence="8" id="KW-0732">Signal</keyword>
<evidence type="ECO:0000313" key="11">
    <source>
        <dbReference type="Proteomes" id="UP000186684"/>
    </source>
</evidence>
<accession>A0A1N7LPE6</accession>
<dbReference type="InterPro" id="IPR052905">
    <property type="entry name" value="LD-transpeptidase_YkuD-like"/>
</dbReference>
<dbReference type="Gene3D" id="2.40.440.10">
    <property type="entry name" value="L,D-transpeptidase catalytic domain-like"/>
    <property type="match status" value="1"/>
</dbReference>
<dbReference type="RefSeq" id="WP_076446497.1">
    <property type="nucleotide sequence ID" value="NZ_FTOQ01000003.1"/>
</dbReference>
<keyword evidence="3" id="KW-0808">Transferase</keyword>
<evidence type="ECO:0000256" key="7">
    <source>
        <dbReference type="PROSITE-ProRule" id="PRU01373"/>
    </source>
</evidence>
<dbReference type="Pfam" id="PF03734">
    <property type="entry name" value="YkuD"/>
    <property type="match status" value="1"/>
</dbReference>
<dbReference type="SUPFAM" id="SSF141523">
    <property type="entry name" value="L,D-transpeptidase catalytic domain-like"/>
    <property type="match status" value="1"/>
</dbReference>
<reference evidence="11" key="1">
    <citation type="submission" date="2017-01" db="EMBL/GenBank/DDBJ databases">
        <authorList>
            <person name="Varghese N."/>
            <person name="Submissions S."/>
        </authorList>
    </citation>
    <scope>NUCLEOTIDE SEQUENCE [LARGE SCALE GENOMIC DNA]</scope>
    <source>
        <strain evidence="11">DSM 29430</strain>
    </source>
</reference>
<evidence type="ECO:0000259" key="9">
    <source>
        <dbReference type="PROSITE" id="PS52029"/>
    </source>
</evidence>
<feature type="active site" description="Nucleophile" evidence="7">
    <location>
        <position position="166"/>
    </location>
</feature>
<evidence type="ECO:0000256" key="5">
    <source>
        <dbReference type="ARBA" id="ARBA00022984"/>
    </source>
</evidence>
<proteinExistence type="inferred from homology"/>
<dbReference type="CDD" id="cd16913">
    <property type="entry name" value="YkuD_like"/>
    <property type="match status" value="1"/>
</dbReference>
<evidence type="ECO:0000256" key="2">
    <source>
        <dbReference type="ARBA" id="ARBA00005992"/>
    </source>
</evidence>
<dbReference type="InterPro" id="IPR038063">
    <property type="entry name" value="Transpep_catalytic_dom"/>
</dbReference>
<keyword evidence="11" id="KW-1185">Reference proteome</keyword>
<dbReference type="GO" id="GO:0004180">
    <property type="term" value="F:carboxypeptidase activity"/>
    <property type="evidence" value="ECO:0007669"/>
    <property type="project" value="UniProtKB-ARBA"/>
</dbReference>
<feature type="chain" id="PRO_5012726849" evidence="8">
    <location>
        <begin position="30"/>
        <end position="235"/>
    </location>
</feature>
<gene>
    <name evidence="10" type="ORF">SAMN05421759_10338</name>
</gene>
<feature type="signal peptide" evidence="8">
    <location>
        <begin position="1"/>
        <end position="29"/>
    </location>
</feature>
<keyword evidence="4 7" id="KW-0133">Cell shape</keyword>
<keyword evidence="5 7" id="KW-0573">Peptidoglycan synthesis</keyword>
<feature type="domain" description="L,D-TPase catalytic" evidence="9">
    <location>
        <begin position="56"/>
        <end position="209"/>
    </location>
</feature>
<dbReference type="InterPro" id="IPR005490">
    <property type="entry name" value="LD_TPept_cat_dom"/>
</dbReference>
<organism evidence="10 11">
    <name type="scientific">Roseivivax lentus</name>
    <dbReference type="NCBI Taxonomy" id="633194"/>
    <lineage>
        <taxon>Bacteria</taxon>
        <taxon>Pseudomonadati</taxon>
        <taxon>Pseudomonadota</taxon>
        <taxon>Alphaproteobacteria</taxon>
        <taxon>Rhodobacterales</taxon>
        <taxon>Roseobacteraceae</taxon>
        <taxon>Roseivivax</taxon>
    </lineage>
</organism>
<dbReference type="GO" id="GO:0071555">
    <property type="term" value="P:cell wall organization"/>
    <property type="evidence" value="ECO:0007669"/>
    <property type="project" value="UniProtKB-UniRule"/>
</dbReference>
<name>A0A1N7LPE6_9RHOB</name>
<dbReference type="PANTHER" id="PTHR41533">
    <property type="entry name" value="L,D-TRANSPEPTIDASE HI_1667-RELATED"/>
    <property type="match status" value="1"/>
</dbReference>
<dbReference type="EMBL" id="FTOQ01000003">
    <property type="protein sequence ID" value="SIS75733.1"/>
    <property type="molecule type" value="Genomic_DNA"/>
</dbReference>
<dbReference type="PANTHER" id="PTHR41533:SF2">
    <property type="entry name" value="BLR7131 PROTEIN"/>
    <property type="match status" value="1"/>
</dbReference>
<keyword evidence="6 7" id="KW-0961">Cell wall biogenesis/degradation</keyword>
<evidence type="ECO:0000256" key="6">
    <source>
        <dbReference type="ARBA" id="ARBA00023316"/>
    </source>
</evidence>
<evidence type="ECO:0000256" key="8">
    <source>
        <dbReference type="SAM" id="SignalP"/>
    </source>
</evidence>
<comment type="similarity">
    <text evidence="2">Belongs to the YkuD family.</text>
</comment>
<dbReference type="Proteomes" id="UP000186684">
    <property type="component" value="Unassembled WGS sequence"/>
</dbReference>
<dbReference type="STRING" id="633194.SAMN05421759_10338"/>
<dbReference type="GO" id="GO:0016740">
    <property type="term" value="F:transferase activity"/>
    <property type="evidence" value="ECO:0007669"/>
    <property type="project" value="UniProtKB-KW"/>
</dbReference>
<evidence type="ECO:0000313" key="10">
    <source>
        <dbReference type="EMBL" id="SIS75733.1"/>
    </source>
</evidence>
<evidence type="ECO:0000256" key="3">
    <source>
        <dbReference type="ARBA" id="ARBA00022679"/>
    </source>
</evidence>
<evidence type="ECO:0000256" key="1">
    <source>
        <dbReference type="ARBA" id="ARBA00004752"/>
    </source>
</evidence>
<sequence length="235" mass="26159">MNDRLRYRHPLRCLWVALLLMLLPLLASAASAAEAGAFQRLLDRHGIDYQVPATGKAILVNIPAYELVAFEDGAPILRSRVIVGTPWTRTPLRETETSVVRFRPTWRPTPSMVASGECADYVRPPGEDNPLGLAAVRLEPGFLVYLHDTNRRDLFAQDDRALSHGCVRVQDWDRLIAWLLDMPLAEVHRHASTGGTHDVAVPGVPVSLNYLRRFPDAEGRILCHPDIYGKDPAGC</sequence>
<dbReference type="AlphaFoldDB" id="A0A1N7LPE6"/>
<protein>
    <submittedName>
        <fullName evidence="10">L,D-transpeptidase catalytic domain</fullName>
    </submittedName>
</protein>
<feature type="active site" description="Proton donor/acceptor" evidence="7">
    <location>
        <position position="147"/>
    </location>
</feature>